<sequence length="312" mass="35975">MHGKHLPVLSEARKPGISSNYPLLGKMNNVQTNVHRLDAPQVVSADSPSYNMRQNKRGYAIIFKHEYFDSATLERRECASHDAMKCKEAFKALRFDVLEYSDLQKDEFYEQLDNIRNMELSNCDCLVVIFMSHGCEERDKEYIWLRDKKVLTSTLWSSFTADKCKQLAGKPKLFFIQACRGETTERGIKLIKGLSVQTDGLVSDSIDSAKKEEDYVIPLHSDMLMMWASYPGMYAFRSQRDGISGSVFLHFLCQILLRDHEKEDISSMLLTVTRYVAIHYESSHSKHHLNNVKQTPYTVSTLMRKVFFSKQA</sequence>
<dbReference type="GO" id="GO:0043525">
    <property type="term" value="P:positive regulation of neuron apoptotic process"/>
    <property type="evidence" value="ECO:0007669"/>
    <property type="project" value="TreeGrafter"/>
</dbReference>
<dbReference type="InterPro" id="IPR011600">
    <property type="entry name" value="Pept_C14_caspase"/>
</dbReference>
<gene>
    <name evidence="5" type="ORF">MNOR_LOCUS30625</name>
</gene>
<comment type="caution">
    <text evidence="5">The sequence shown here is derived from an EMBL/GenBank/DDBJ whole genome shotgun (WGS) entry which is preliminary data.</text>
</comment>
<organism evidence="5 6">
    <name type="scientific">Meganyctiphanes norvegica</name>
    <name type="common">Northern krill</name>
    <name type="synonym">Thysanopoda norvegica</name>
    <dbReference type="NCBI Taxonomy" id="48144"/>
    <lineage>
        <taxon>Eukaryota</taxon>
        <taxon>Metazoa</taxon>
        <taxon>Ecdysozoa</taxon>
        <taxon>Arthropoda</taxon>
        <taxon>Crustacea</taxon>
        <taxon>Multicrustacea</taxon>
        <taxon>Malacostraca</taxon>
        <taxon>Eumalacostraca</taxon>
        <taxon>Eucarida</taxon>
        <taxon>Euphausiacea</taxon>
        <taxon>Euphausiidae</taxon>
        <taxon>Meganyctiphanes</taxon>
    </lineage>
</organism>
<accession>A0AAV2S2L7</accession>
<dbReference type="AlphaFoldDB" id="A0AAV2S2L7"/>
<dbReference type="Proteomes" id="UP001497623">
    <property type="component" value="Unassembled WGS sequence"/>
</dbReference>
<feature type="domain" description="Caspase family p10" evidence="3">
    <location>
        <begin position="213"/>
        <end position="310"/>
    </location>
</feature>
<feature type="domain" description="Caspase family p20" evidence="4">
    <location>
        <begin position="56"/>
        <end position="183"/>
    </location>
</feature>
<dbReference type="GO" id="GO:0006508">
    <property type="term" value="P:proteolysis"/>
    <property type="evidence" value="ECO:0007669"/>
    <property type="project" value="InterPro"/>
</dbReference>
<dbReference type="GO" id="GO:0005737">
    <property type="term" value="C:cytoplasm"/>
    <property type="evidence" value="ECO:0007669"/>
    <property type="project" value="TreeGrafter"/>
</dbReference>
<protein>
    <recommendedName>
        <fullName evidence="7">Caspase-3</fullName>
    </recommendedName>
</protein>
<dbReference type="InterPro" id="IPR002398">
    <property type="entry name" value="Pept_C14"/>
</dbReference>
<dbReference type="PROSITE" id="PS50207">
    <property type="entry name" value="CASPASE_P10"/>
    <property type="match status" value="1"/>
</dbReference>
<dbReference type="GO" id="GO:0006915">
    <property type="term" value="P:apoptotic process"/>
    <property type="evidence" value="ECO:0007669"/>
    <property type="project" value="TreeGrafter"/>
</dbReference>
<dbReference type="SUPFAM" id="SSF52129">
    <property type="entry name" value="Caspase-like"/>
    <property type="match status" value="1"/>
</dbReference>
<dbReference type="EMBL" id="CAXKWB010037902">
    <property type="protein sequence ID" value="CAL4150839.1"/>
    <property type="molecule type" value="Genomic_DNA"/>
</dbReference>
<dbReference type="PROSITE" id="PS01122">
    <property type="entry name" value="CASPASE_CYS"/>
    <property type="match status" value="1"/>
</dbReference>
<evidence type="ECO:0000256" key="2">
    <source>
        <dbReference type="RuleBase" id="RU003971"/>
    </source>
</evidence>
<proteinExistence type="inferred from homology"/>
<dbReference type="GO" id="GO:0004197">
    <property type="term" value="F:cysteine-type endopeptidase activity"/>
    <property type="evidence" value="ECO:0007669"/>
    <property type="project" value="InterPro"/>
</dbReference>
<dbReference type="PANTHER" id="PTHR10454">
    <property type="entry name" value="CASPASE"/>
    <property type="match status" value="1"/>
</dbReference>
<dbReference type="InterPro" id="IPR015917">
    <property type="entry name" value="Pept_C14A"/>
</dbReference>
<dbReference type="InterPro" id="IPR002138">
    <property type="entry name" value="Pept_C14_p10"/>
</dbReference>
<dbReference type="InterPro" id="IPR033139">
    <property type="entry name" value="Caspase_cys_AS"/>
</dbReference>
<dbReference type="InterPro" id="IPR001309">
    <property type="entry name" value="Pept_C14_p20"/>
</dbReference>
<evidence type="ECO:0000313" key="5">
    <source>
        <dbReference type="EMBL" id="CAL4150839.1"/>
    </source>
</evidence>
<dbReference type="InterPro" id="IPR029030">
    <property type="entry name" value="Caspase-like_dom_sf"/>
</dbReference>
<dbReference type="Gene3D" id="3.40.50.1460">
    <property type="match status" value="1"/>
</dbReference>
<name>A0AAV2S2L7_MEGNR</name>
<dbReference type="Pfam" id="PF00656">
    <property type="entry name" value="Peptidase_C14"/>
    <property type="match status" value="1"/>
</dbReference>
<dbReference type="PROSITE" id="PS50208">
    <property type="entry name" value="CASPASE_P20"/>
    <property type="match status" value="1"/>
</dbReference>
<keyword evidence="6" id="KW-1185">Reference proteome</keyword>
<evidence type="ECO:0000259" key="3">
    <source>
        <dbReference type="PROSITE" id="PS50207"/>
    </source>
</evidence>
<feature type="non-terminal residue" evidence="5">
    <location>
        <position position="312"/>
    </location>
</feature>
<evidence type="ECO:0008006" key="7">
    <source>
        <dbReference type="Google" id="ProtNLM"/>
    </source>
</evidence>
<dbReference type="PANTHER" id="PTHR10454:SF232">
    <property type="entry name" value="AT03047P-RELATED"/>
    <property type="match status" value="1"/>
</dbReference>
<dbReference type="PRINTS" id="PR00376">
    <property type="entry name" value="IL1BCENZYME"/>
</dbReference>
<evidence type="ECO:0000313" key="6">
    <source>
        <dbReference type="Proteomes" id="UP001497623"/>
    </source>
</evidence>
<reference evidence="5 6" key="1">
    <citation type="submission" date="2024-05" db="EMBL/GenBank/DDBJ databases">
        <authorList>
            <person name="Wallberg A."/>
        </authorList>
    </citation>
    <scope>NUCLEOTIDE SEQUENCE [LARGE SCALE GENOMIC DNA]</scope>
</reference>
<evidence type="ECO:0000256" key="1">
    <source>
        <dbReference type="ARBA" id="ARBA00010134"/>
    </source>
</evidence>
<dbReference type="Gene3D" id="3.30.70.1470">
    <property type="entry name" value="Caspase-like"/>
    <property type="match status" value="1"/>
</dbReference>
<evidence type="ECO:0000259" key="4">
    <source>
        <dbReference type="PROSITE" id="PS50208"/>
    </source>
</evidence>
<comment type="similarity">
    <text evidence="1 2">Belongs to the peptidase C14A family.</text>
</comment>
<dbReference type="SMART" id="SM00115">
    <property type="entry name" value="CASc"/>
    <property type="match status" value="1"/>
</dbReference>